<dbReference type="PANTHER" id="PTHR37841">
    <property type="entry name" value="GLR2918 PROTEIN"/>
    <property type="match status" value="1"/>
</dbReference>
<dbReference type="InterPro" id="IPR032774">
    <property type="entry name" value="WG_beta_rep"/>
</dbReference>
<proteinExistence type="predicted"/>
<accession>A0A9X3C594</accession>
<dbReference type="AlphaFoldDB" id="A0A9X3C594"/>
<reference evidence="2" key="1">
    <citation type="submission" date="2022-10" db="EMBL/GenBank/DDBJ databases">
        <title>Two novel species of Flavobacterium.</title>
        <authorList>
            <person name="Liu Q."/>
            <person name="Xin Y.-H."/>
        </authorList>
    </citation>
    <scope>NUCLEOTIDE SEQUENCE</scope>
    <source>
        <strain evidence="2">LS1R49</strain>
    </source>
</reference>
<dbReference type="Proteomes" id="UP001151079">
    <property type="component" value="Unassembled WGS sequence"/>
</dbReference>
<dbReference type="Pfam" id="PF14903">
    <property type="entry name" value="WG_beta_rep"/>
    <property type="match status" value="2"/>
</dbReference>
<dbReference type="PANTHER" id="PTHR37841:SF1">
    <property type="entry name" value="DUF3298 DOMAIN-CONTAINING PROTEIN"/>
    <property type="match status" value="1"/>
</dbReference>
<organism evidence="2 3">
    <name type="scientific">Flavobacterium shii</name>
    <dbReference type="NCBI Taxonomy" id="2987687"/>
    <lineage>
        <taxon>Bacteria</taxon>
        <taxon>Pseudomonadati</taxon>
        <taxon>Bacteroidota</taxon>
        <taxon>Flavobacteriia</taxon>
        <taxon>Flavobacteriales</taxon>
        <taxon>Flavobacteriaceae</taxon>
        <taxon>Flavobacterium</taxon>
    </lineage>
</organism>
<evidence type="ECO:0000313" key="3">
    <source>
        <dbReference type="Proteomes" id="UP001151079"/>
    </source>
</evidence>
<evidence type="ECO:0000313" key="2">
    <source>
        <dbReference type="EMBL" id="MCV9926622.1"/>
    </source>
</evidence>
<dbReference type="EMBL" id="JAOZEW010000002">
    <property type="protein sequence ID" value="MCV9926622.1"/>
    <property type="molecule type" value="Genomic_DNA"/>
</dbReference>
<name>A0A9X3C594_9FLAO</name>
<dbReference type="RefSeq" id="WP_264204811.1">
    <property type="nucleotide sequence ID" value="NZ_JAOZEW010000002.1"/>
</dbReference>
<keyword evidence="3" id="KW-1185">Reference proteome</keyword>
<sequence>MIKYIYLLILTFTVNSVCAQNKSELDIIRHRGKGLGYALKNGTIIVKPQFSSASYDIDGYYIVSKIDSLNNTRYALLNREGKYIINLENSFDFFYVKNGKIVVKKNNYYGIINDDNEIIVPIKYNEIRLESEGFIIAMQNKKYGVLDYKNNILVPFLYDFISDFSTVHNNGKRYAVVEINGKNGVIDDSNNYLIKPTKTIEMSEVVNNSIIVTKNHKWGLIDFSMRTILPIVYDSLKHYRLQAYLHAKKDEYYYHFTLDGKLIKKYSFENKKKSLID</sequence>
<feature type="signal peptide" evidence="1">
    <location>
        <begin position="1"/>
        <end position="19"/>
    </location>
</feature>
<keyword evidence="1" id="KW-0732">Signal</keyword>
<gene>
    <name evidence="2" type="ORF">OIU83_03125</name>
</gene>
<feature type="chain" id="PRO_5040832267" evidence="1">
    <location>
        <begin position="20"/>
        <end position="277"/>
    </location>
</feature>
<comment type="caution">
    <text evidence="2">The sequence shown here is derived from an EMBL/GenBank/DDBJ whole genome shotgun (WGS) entry which is preliminary data.</text>
</comment>
<protein>
    <submittedName>
        <fullName evidence="2">WG repeat-containing protein</fullName>
    </submittedName>
</protein>
<evidence type="ECO:0000256" key="1">
    <source>
        <dbReference type="SAM" id="SignalP"/>
    </source>
</evidence>